<dbReference type="PANTHER" id="PTHR30576">
    <property type="entry name" value="COLANIC BIOSYNTHESIS UDP-GLUCOSE LIPID CARRIER TRANSFERASE"/>
    <property type="match status" value="1"/>
</dbReference>
<sequence length="309" mass="37194">MIILGRKYKFTDSELKQLNKKFHHVNIVRYRNRDEKEVLNELENIAKTEPIDILVLNTKVTVGNEIIKYITKLQFAKQHKRLKIITMENLMEKYLFKCYIPEDNADLRFLSHIKAFGKFELFQKAIIDWSFAGTMFLTLWPLIYYIKHKIAKESPGKLYFKQNRVGKDHEIFRCIKFRTMHENSYHDPYTKEGDSRVYPFGNFMRKTRMDELPQILNIFRGEMHLIGPRAEWDILVKKYEDEIPYYNERHLVRPGITGWAQVMYPYGANTEDAKQKLMYDLYYIKHWSLWLELKVIYKTMLVVIGRRGL</sequence>
<dbReference type="HOGENOM" id="CLU_024920_0_0_7"/>
<dbReference type="Proteomes" id="UP000028486">
    <property type="component" value="Chromosome"/>
</dbReference>
<feature type="domain" description="Bacterial sugar transferase" evidence="2">
    <location>
        <begin position="124"/>
        <end position="304"/>
    </location>
</feature>
<dbReference type="OrthoDB" id="9808602at2"/>
<keyword evidence="3" id="KW-0808">Transferase</keyword>
<dbReference type="Pfam" id="PF02397">
    <property type="entry name" value="Bac_transf"/>
    <property type="match status" value="1"/>
</dbReference>
<organism evidence="3 4">
    <name type="scientific">Campylobacter iguaniorum</name>
    <dbReference type="NCBI Taxonomy" id="1244531"/>
    <lineage>
        <taxon>Bacteria</taxon>
        <taxon>Pseudomonadati</taxon>
        <taxon>Campylobacterota</taxon>
        <taxon>Epsilonproteobacteria</taxon>
        <taxon>Campylobacterales</taxon>
        <taxon>Campylobacteraceae</taxon>
        <taxon>Campylobacter</taxon>
    </lineage>
</organism>
<keyword evidence="4" id="KW-1185">Reference proteome</keyword>
<accession>A0A076F6K8</accession>
<proteinExistence type="inferred from homology"/>
<dbReference type="EMBL" id="CP009043">
    <property type="protein sequence ID" value="AII13945.1"/>
    <property type="molecule type" value="Genomic_DNA"/>
</dbReference>
<dbReference type="eggNOG" id="COG2148">
    <property type="taxonomic scope" value="Bacteria"/>
</dbReference>
<gene>
    <name evidence="3" type="ORF">CIG1485E_0066</name>
</gene>
<evidence type="ECO:0000313" key="4">
    <source>
        <dbReference type="Proteomes" id="UP000028486"/>
    </source>
</evidence>
<reference evidence="4" key="1">
    <citation type="journal article" date="2014" name="Genome Announc.">
        <title>Complete Genome Sequence of Campylobacter iguaniorum Strain 1485ET, Isolated from a Bearded Dragon (Pogona vitticeps).</title>
        <authorList>
            <person name="Gilbert M.J."/>
            <person name="Miller W.G."/>
            <person name="Yee E."/>
            <person name="Kik M."/>
            <person name="Wagenaar J.A."/>
            <person name="Duim B."/>
        </authorList>
    </citation>
    <scope>NUCLEOTIDE SEQUENCE [LARGE SCALE GENOMIC DNA]</scope>
    <source>
        <strain evidence="4">1485E</strain>
    </source>
</reference>
<dbReference type="PANTHER" id="PTHR30576:SF0">
    <property type="entry name" value="UNDECAPRENYL-PHOSPHATE N-ACETYLGALACTOSAMINYL 1-PHOSPHATE TRANSFERASE-RELATED"/>
    <property type="match status" value="1"/>
</dbReference>
<comment type="similarity">
    <text evidence="1">Belongs to the bacterial sugar transferase family.</text>
</comment>
<dbReference type="KEGG" id="caj:CIG1485E_0066"/>
<protein>
    <submittedName>
        <fullName evidence="3">Sugar transferase</fullName>
    </submittedName>
</protein>
<dbReference type="STRING" id="1244531.CIG2463D_0069"/>
<name>A0A076F6K8_9BACT</name>
<dbReference type="GO" id="GO:0016780">
    <property type="term" value="F:phosphotransferase activity, for other substituted phosphate groups"/>
    <property type="evidence" value="ECO:0007669"/>
    <property type="project" value="TreeGrafter"/>
</dbReference>
<dbReference type="AlphaFoldDB" id="A0A076F6K8"/>
<evidence type="ECO:0000313" key="3">
    <source>
        <dbReference type="EMBL" id="AII13945.1"/>
    </source>
</evidence>
<dbReference type="InterPro" id="IPR003362">
    <property type="entry name" value="Bact_transf"/>
</dbReference>
<evidence type="ECO:0000259" key="2">
    <source>
        <dbReference type="Pfam" id="PF02397"/>
    </source>
</evidence>
<dbReference type="RefSeq" id="WP_038452502.1">
    <property type="nucleotide sequence ID" value="NZ_CP009043.1"/>
</dbReference>
<evidence type="ECO:0000256" key="1">
    <source>
        <dbReference type="ARBA" id="ARBA00006464"/>
    </source>
</evidence>